<proteinExistence type="predicted"/>
<dbReference type="EMBL" id="JAHRIO010021867">
    <property type="protein sequence ID" value="MEQ2165740.1"/>
    <property type="molecule type" value="Genomic_DNA"/>
</dbReference>
<comment type="caution">
    <text evidence="1">The sequence shown here is derived from an EMBL/GenBank/DDBJ whole genome shotgun (WGS) entry which is preliminary data.</text>
</comment>
<name>A0ABV0N2Y6_9TELE</name>
<evidence type="ECO:0000313" key="1">
    <source>
        <dbReference type="EMBL" id="MEQ2165740.1"/>
    </source>
</evidence>
<feature type="non-terminal residue" evidence="1">
    <location>
        <position position="1"/>
    </location>
</feature>
<accession>A0ABV0N2Y6</accession>
<keyword evidence="2" id="KW-1185">Reference proteome</keyword>
<organism evidence="1 2">
    <name type="scientific">Goodea atripinnis</name>
    <dbReference type="NCBI Taxonomy" id="208336"/>
    <lineage>
        <taxon>Eukaryota</taxon>
        <taxon>Metazoa</taxon>
        <taxon>Chordata</taxon>
        <taxon>Craniata</taxon>
        <taxon>Vertebrata</taxon>
        <taxon>Euteleostomi</taxon>
        <taxon>Actinopterygii</taxon>
        <taxon>Neopterygii</taxon>
        <taxon>Teleostei</taxon>
        <taxon>Neoteleostei</taxon>
        <taxon>Acanthomorphata</taxon>
        <taxon>Ovalentaria</taxon>
        <taxon>Atherinomorphae</taxon>
        <taxon>Cyprinodontiformes</taxon>
        <taxon>Goodeidae</taxon>
        <taxon>Goodea</taxon>
    </lineage>
</organism>
<evidence type="ECO:0000313" key="2">
    <source>
        <dbReference type="Proteomes" id="UP001476798"/>
    </source>
</evidence>
<dbReference type="Proteomes" id="UP001476798">
    <property type="component" value="Unassembled WGS sequence"/>
</dbReference>
<sequence length="165" mass="18637">TGSDYCSFSITYMTVHEPSFVGTEEPWDNCCMDTERRYRLGSEVASLSHSNSSEKYETLENLNRSFRLTSSIKCCLRVSKVVAMFSIVVLSSVKCPHCSLDGPRLTAMNVTDFRDNALLKLQVAGPFAGRVVDPTTQEFILIQVEQAEEPGQRRRRTQQVRVSME</sequence>
<protein>
    <submittedName>
        <fullName evidence="1">Uncharacterized protein</fullName>
    </submittedName>
</protein>
<reference evidence="1 2" key="1">
    <citation type="submission" date="2021-06" db="EMBL/GenBank/DDBJ databases">
        <authorList>
            <person name="Palmer J.M."/>
        </authorList>
    </citation>
    <scope>NUCLEOTIDE SEQUENCE [LARGE SCALE GENOMIC DNA]</scope>
    <source>
        <strain evidence="1 2">GA_2019</strain>
        <tissue evidence="1">Muscle</tissue>
    </source>
</reference>
<gene>
    <name evidence="1" type="ORF">GOODEAATRI_020277</name>
</gene>